<comment type="caution">
    <text evidence="1">The sequence shown here is derived from an EMBL/GenBank/DDBJ whole genome shotgun (WGS) entry which is preliminary data.</text>
</comment>
<proteinExistence type="predicted"/>
<dbReference type="AlphaFoldDB" id="A0A0C1EBG0"/>
<reference evidence="1 2" key="1">
    <citation type="journal article" date="2014" name="Mol. Biol. Evol.">
        <title>Massive expansion of Ubiquitination-related gene families within the Chlamydiae.</title>
        <authorList>
            <person name="Domman D."/>
            <person name="Collingro A."/>
            <person name="Lagkouvardos I."/>
            <person name="Gehre L."/>
            <person name="Weinmaier T."/>
            <person name="Rattei T."/>
            <person name="Subtil A."/>
            <person name="Horn M."/>
        </authorList>
    </citation>
    <scope>NUCLEOTIDE SEQUENCE [LARGE SCALE GENOMIC DNA]</scope>
    <source>
        <strain evidence="1 2">OEW1</strain>
    </source>
</reference>
<organism evidence="1 2">
    <name type="scientific">Parachlamydia acanthamoebae</name>
    <dbReference type="NCBI Taxonomy" id="83552"/>
    <lineage>
        <taxon>Bacteria</taxon>
        <taxon>Pseudomonadati</taxon>
        <taxon>Chlamydiota</taxon>
        <taxon>Chlamydiia</taxon>
        <taxon>Parachlamydiales</taxon>
        <taxon>Parachlamydiaceae</taxon>
        <taxon>Parachlamydia</taxon>
    </lineage>
</organism>
<dbReference type="EMBL" id="JSAM01000079">
    <property type="protein sequence ID" value="KIA77388.1"/>
    <property type="molecule type" value="Genomic_DNA"/>
</dbReference>
<gene>
    <name evidence="1" type="ORF">DB43_GJ00050</name>
</gene>
<dbReference type="PATRIC" id="fig|83552.4.peg.1449"/>
<dbReference type="Proteomes" id="UP000031307">
    <property type="component" value="Unassembled WGS sequence"/>
</dbReference>
<evidence type="ECO:0000313" key="1">
    <source>
        <dbReference type="EMBL" id="KIA77388.1"/>
    </source>
</evidence>
<name>A0A0C1EBG0_9BACT</name>
<accession>A0A0C1EBG0</accession>
<protein>
    <submittedName>
        <fullName evidence="1">Uncharacterized protein</fullName>
    </submittedName>
</protein>
<sequence>MHGSTLMKILTKISKDMSIPPIDIDFGEQEESVNCSLYQEIVKNILKRIVPEDLFDQNQSICEQLTGLNRVLPIINVSSKQNVPSTMSFCIFCKSRPNVFKFFIEMLSRWLVPGKRLNVILSHAVDFCFPHLGPDVYMVSEVMIAVECIHDLELIQRNLPLLITELKLGVNSGYYAGRILEVKGLSNDDKTVRVQEHIAGLIARYPKYFNSDLFSEMQNVLVMCEDRFKVGRESYHLCRMICYQYLFRNFLLKAVKSAPKSRHMDLKIFRSKVKVGGEIKNVLSIIIGINFLQDKEVLDEMHLIKGIQNYIPQAQAVENSFFCNRRGTFSICTFYIEIEKKDNSPITTQEIQLLRKKLFTEVEEQIEQVMHPVFMPRNEEEMMRNMLILSNQIKYIRDIPQVIITFDEQTHLHLFFTIILVRVLKPKDMSIMEMFKNRSTFLEYIHDGCKLVGTLRKKHEKEATIFRVKVSKDQFLRRDHSINLYEARQAVVSEISRIVGEIRDFNGGMISKQNELLLELKNLLSSTRNYNEILLENFFYSLKPVIMRTFLEVEALKSLFLLLVEAIEERFFNEEVYTLKIQSESDFALAMVAAEDWALEEELQRVFKKLNYPSISLASFCVRIYEASYIGYIYRCDDFYKQRHFFQAIQQTVEDWDSHKDASSA</sequence>
<evidence type="ECO:0000313" key="2">
    <source>
        <dbReference type="Proteomes" id="UP000031307"/>
    </source>
</evidence>